<comment type="similarity">
    <text evidence="1">Belongs to the TolB family.</text>
</comment>
<dbReference type="SUPFAM" id="SSF82171">
    <property type="entry name" value="DPP6 N-terminal domain-like"/>
    <property type="match status" value="1"/>
</dbReference>
<dbReference type="InterPro" id="IPR011659">
    <property type="entry name" value="WD40"/>
</dbReference>
<proteinExistence type="inferred from homology"/>
<evidence type="ECO:0000313" key="2">
    <source>
        <dbReference type="EMBL" id="MBP3193238.1"/>
    </source>
</evidence>
<dbReference type="Proteomes" id="UP000673975">
    <property type="component" value="Unassembled WGS sequence"/>
</dbReference>
<accession>A0A8J7SA51</accession>
<dbReference type="Pfam" id="PF07676">
    <property type="entry name" value="PD40"/>
    <property type="match status" value="3"/>
</dbReference>
<dbReference type="PANTHER" id="PTHR36842:SF1">
    <property type="entry name" value="PROTEIN TOLB"/>
    <property type="match status" value="1"/>
</dbReference>
<organism evidence="2 3">
    <name type="scientific">Natronogracilivirga saccharolytica</name>
    <dbReference type="NCBI Taxonomy" id="2812953"/>
    <lineage>
        <taxon>Bacteria</taxon>
        <taxon>Pseudomonadati</taxon>
        <taxon>Balneolota</taxon>
        <taxon>Balneolia</taxon>
        <taxon>Balneolales</taxon>
        <taxon>Cyclonatronaceae</taxon>
        <taxon>Natronogracilivirga</taxon>
    </lineage>
</organism>
<dbReference type="PANTHER" id="PTHR36842">
    <property type="entry name" value="PROTEIN TOLB HOMOLOG"/>
    <property type="match status" value="1"/>
</dbReference>
<dbReference type="EMBL" id="JAFIDN010000009">
    <property type="protein sequence ID" value="MBP3193238.1"/>
    <property type="molecule type" value="Genomic_DNA"/>
</dbReference>
<gene>
    <name evidence="2" type="ORF">NATSA_11225</name>
</gene>
<sequence>MNNGIQNYLLPVPVALFFVLLLGFQNMQAQPFSPGTPEILIESESRYFMSPKWSPDGSRIAFTSAEYRGLWTASADGSEIEQLSQDESAGYGFSWSSDGSSILSRTASYEDRHRLHAVKRFDVETKTEHVIRDYSRERTGVPQWTDMDQRIAVPMRESIEMVESGIQPADRQKRLLDEAVLVSRDNRIEKTPVADEQPEVVVELEDRRILNITPSPDGSVIAFQVIGEGLFLIDADGSDLCELGRGEDPAWTPDGKYVIAVITEDDGHHITGSEIYAIDIDTGERHHLTSGTDMIALHPSVSPDGTRIAFTDNESGNIYAMPIR</sequence>
<dbReference type="Gene3D" id="2.120.10.30">
    <property type="entry name" value="TolB, C-terminal domain"/>
    <property type="match status" value="2"/>
</dbReference>
<evidence type="ECO:0000256" key="1">
    <source>
        <dbReference type="ARBA" id="ARBA00009820"/>
    </source>
</evidence>
<comment type="caution">
    <text evidence="2">The sequence shown here is derived from an EMBL/GenBank/DDBJ whole genome shotgun (WGS) entry which is preliminary data.</text>
</comment>
<dbReference type="InterPro" id="IPR011042">
    <property type="entry name" value="6-blade_b-propeller_TolB-like"/>
</dbReference>
<evidence type="ECO:0000313" key="3">
    <source>
        <dbReference type="Proteomes" id="UP000673975"/>
    </source>
</evidence>
<keyword evidence="3" id="KW-1185">Reference proteome</keyword>
<protein>
    <submittedName>
        <fullName evidence="2">PD40 domain-containing protein</fullName>
    </submittedName>
</protein>
<name>A0A8J7SA51_9BACT</name>
<dbReference type="AlphaFoldDB" id="A0A8J7SA51"/>
<reference evidence="2" key="1">
    <citation type="submission" date="2021-02" db="EMBL/GenBank/DDBJ databases">
        <title>Natronogracilivirga saccharolytica gen. nov. sp. nov. a new anaerobic, haloalkiliphilic carbohydrate-fermenting bacterium from soda lake and proposing of Cyclonatronumiaceae fam. nov. in the phylum Balneolaeota.</title>
        <authorList>
            <person name="Zhilina T.N."/>
            <person name="Sorokin D.Y."/>
            <person name="Zavarzina D.G."/>
            <person name="Toshchakov S.V."/>
            <person name="Kublanov I.V."/>
        </authorList>
    </citation>
    <scope>NUCLEOTIDE SEQUENCE</scope>
    <source>
        <strain evidence="2">Z-1702</strain>
    </source>
</reference>